<dbReference type="InterPro" id="IPR029030">
    <property type="entry name" value="Caspase-like_dom_sf"/>
</dbReference>
<keyword evidence="7" id="KW-1185">Reference proteome</keyword>
<dbReference type="GO" id="GO:0005737">
    <property type="term" value="C:cytoplasm"/>
    <property type="evidence" value="ECO:0007669"/>
    <property type="project" value="TreeGrafter"/>
</dbReference>
<feature type="domain" description="Peptidase C14 caspase" evidence="5">
    <location>
        <begin position="68"/>
        <end position="439"/>
    </location>
</feature>
<accession>A0A5C3KG65</accession>
<feature type="region of interest" description="Disordered" evidence="4">
    <location>
        <begin position="29"/>
        <end position="63"/>
    </location>
</feature>
<dbReference type="SUPFAM" id="SSF52129">
    <property type="entry name" value="Caspase-like"/>
    <property type="match status" value="1"/>
</dbReference>
<organism evidence="6 7">
    <name type="scientific">Coprinopsis marcescibilis</name>
    <name type="common">Agaric fungus</name>
    <name type="synonym">Psathyrella marcescibilis</name>
    <dbReference type="NCBI Taxonomy" id="230819"/>
    <lineage>
        <taxon>Eukaryota</taxon>
        <taxon>Fungi</taxon>
        <taxon>Dikarya</taxon>
        <taxon>Basidiomycota</taxon>
        <taxon>Agaricomycotina</taxon>
        <taxon>Agaricomycetes</taxon>
        <taxon>Agaricomycetidae</taxon>
        <taxon>Agaricales</taxon>
        <taxon>Agaricineae</taxon>
        <taxon>Psathyrellaceae</taxon>
        <taxon>Coprinopsis</taxon>
    </lineage>
</organism>
<evidence type="ECO:0000313" key="7">
    <source>
        <dbReference type="Proteomes" id="UP000307440"/>
    </source>
</evidence>
<protein>
    <recommendedName>
        <fullName evidence="5">Peptidase C14 caspase domain-containing protein</fullName>
    </recommendedName>
</protein>
<name>A0A5C3KG65_COPMA</name>
<evidence type="ECO:0000313" key="6">
    <source>
        <dbReference type="EMBL" id="TFK18837.1"/>
    </source>
</evidence>
<feature type="compositionally biased region" description="Polar residues" evidence="4">
    <location>
        <begin position="41"/>
        <end position="58"/>
    </location>
</feature>
<dbReference type="InterPro" id="IPR050452">
    <property type="entry name" value="Metacaspase"/>
</dbReference>
<evidence type="ECO:0000259" key="5">
    <source>
        <dbReference type="Pfam" id="PF00656"/>
    </source>
</evidence>
<gene>
    <name evidence="6" type="ORF">FA15DRAFT_697885</name>
</gene>
<feature type="compositionally biased region" description="Basic and acidic residues" evidence="4">
    <location>
        <begin position="462"/>
        <end position="476"/>
    </location>
</feature>
<proteinExistence type="inferred from homology"/>
<dbReference type="PANTHER" id="PTHR48104:SF30">
    <property type="entry name" value="METACASPASE-1"/>
    <property type="match status" value="1"/>
</dbReference>
<comment type="similarity">
    <text evidence="1">Belongs to the peptidase C14B family.</text>
</comment>
<dbReference type="GO" id="GO:0004197">
    <property type="term" value="F:cysteine-type endopeptidase activity"/>
    <property type="evidence" value="ECO:0007669"/>
    <property type="project" value="InterPro"/>
</dbReference>
<dbReference type="AlphaFoldDB" id="A0A5C3KG65"/>
<dbReference type="Pfam" id="PF00656">
    <property type="entry name" value="Peptidase_C14"/>
    <property type="match status" value="1"/>
</dbReference>
<feature type="region of interest" description="Disordered" evidence="4">
    <location>
        <begin position="462"/>
        <end position="486"/>
    </location>
</feature>
<dbReference type="InterPro" id="IPR011600">
    <property type="entry name" value="Pept_C14_caspase"/>
</dbReference>
<evidence type="ECO:0000256" key="3">
    <source>
        <dbReference type="ARBA" id="ARBA00022807"/>
    </source>
</evidence>
<dbReference type="GO" id="GO:0006508">
    <property type="term" value="P:proteolysis"/>
    <property type="evidence" value="ECO:0007669"/>
    <property type="project" value="InterPro"/>
</dbReference>
<sequence length="499" mass="56127">MKIIRFISTVSKRLASSSPVRAVLRKPPPITIPALTAPPVSNANDEPQAPQPSTSEAPSPQRPLRKRALLIGIQNYSESATKPTCTPLSPIPKVKAKLKEKYRQLRDPNTLRGCHKDVVDIKAALVDLYGYQESDITVMMDNDEPQRILPTRDNIIERINEFVADVESGDSLFFFFAGHSTQEDTESRAEEDGKDELIVTWDNQTIKDDELRMYLVDSLPAGCKLTAIFDSCHSASLLDLEHFRCNRTYIPWINKGKRRSFTKWNPIVRRAAVPVSPRVSPRVDNMRRIRRSRRITPGTPARWKQSSIDQILDSARATPAPTPGQSQGTDPRVLPPLQTSGLMRTPTPNEVFWLDQDGTPLMVCASPEAIYCTGWCSPNPNSETDFPLVISLSAAKDGQQAWEDASGASMTQALIKILRSDPHPSLKDLLKLISHDLHDNYLSLHARARDYKKRARAYNLKRRAEGKPEKTTKEVEMDNFQDPQISSLYPLNMNQSWSP</sequence>
<evidence type="ECO:0000256" key="2">
    <source>
        <dbReference type="ARBA" id="ARBA00022703"/>
    </source>
</evidence>
<dbReference type="PANTHER" id="PTHR48104">
    <property type="entry name" value="METACASPASE-4"/>
    <property type="match status" value="1"/>
</dbReference>
<dbReference type="Gene3D" id="3.40.50.1460">
    <property type="match status" value="1"/>
</dbReference>
<dbReference type="OrthoDB" id="3223806at2759"/>
<keyword evidence="3" id="KW-0645">Protease</keyword>
<dbReference type="EMBL" id="ML210375">
    <property type="protein sequence ID" value="TFK18837.1"/>
    <property type="molecule type" value="Genomic_DNA"/>
</dbReference>
<evidence type="ECO:0000256" key="1">
    <source>
        <dbReference type="ARBA" id="ARBA00009005"/>
    </source>
</evidence>
<keyword evidence="3" id="KW-0788">Thiol protease</keyword>
<keyword evidence="2" id="KW-0053">Apoptosis</keyword>
<evidence type="ECO:0000256" key="4">
    <source>
        <dbReference type="SAM" id="MobiDB-lite"/>
    </source>
</evidence>
<dbReference type="Proteomes" id="UP000307440">
    <property type="component" value="Unassembled WGS sequence"/>
</dbReference>
<keyword evidence="3" id="KW-0378">Hydrolase</keyword>
<dbReference type="GO" id="GO:0006915">
    <property type="term" value="P:apoptotic process"/>
    <property type="evidence" value="ECO:0007669"/>
    <property type="project" value="UniProtKB-KW"/>
</dbReference>
<reference evidence="6 7" key="1">
    <citation type="journal article" date="2019" name="Nat. Ecol. Evol.">
        <title>Megaphylogeny resolves global patterns of mushroom evolution.</title>
        <authorList>
            <person name="Varga T."/>
            <person name="Krizsan K."/>
            <person name="Foldi C."/>
            <person name="Dima B."/>
            <person name="Sanchez-Garcia M."/>
            <person name="Sanchez-Ramirez S."/>
            <person name="Szollosi G.J."/>
            <person name="Szarkandi J.G."/>
            <person name="Papp V."/>
            <person name="Albert L."/>
            <person name="Andreopoulos W."/>
            <person name="Angelini C."/>
            <person name="Antonin V."/>
            <person name="Barry K.W."/>
            <person name="Bougher N.L."/>
            <person name="Buchanan P."/>
            <person name="Buyck B."/>
            <person name="Bense V."/>
            <person name="Catcheside P."/>
            <person name="Chovatia M."/>
            <person name="Cooper J."/>
            <person name="Damon W."/>
            <person name="Desjardin D."/>
            <person name="Finy P."/>
            <person name="Geml J."/>
            <person name="Haridas S."/>
            <person name="Hughes K."/>
            <person name="Justo A."/>
            <person name="Karasinski D."/>
            <person name="Kautmanova I."/>
            <person name="Kiss B."/>
            <person name="Kocsube S."/>
            <person name="Kotiranta H."/>
            <person name="LaButti K.M."/>
            <person name="Lechner B.E."/>
            <person name="Liimatainen K."/>
            <person name="Lipzen A."/>
            <person name="Lukacs Z."/>
            <person name="Mihaltcheva S."/>
            <person name="Morgado L.N."/>
            <person name="Niskanen T."/>
            <person name="Noordeloos M.E."/>
            <person name="Ohm R.A."/>
            <person name="Ortiz-Santana B."/>
            <person name="Ovrebo C."/>
            <person name="Racz N."/>
            <person name="Riley R."/>
            <person name="Savchenko A."/>
            <person name="Shiryaev A."/>
            <person name="Soop K."/>
            <person name="Spirin V."/>
            <person name="Szebenyi C."/>
            <person name="Tomsovsky M."/>
            <person name="Tulloss R.E."/>
            <person name="Uehling J."/>
            <person name="Grigoriev I.V."/>
            <person name="Vagvolgyi C."/>
            <person name="Papp T."/>
            <person name="Martin F.M."/>
            <person name="Miettinen O."/>
            <person name="Hibbett D.S."/>
            <person name="Nagy L.G."/>
        </authorList>
    </citation>
    <scope>NUCLEOTIDE SEQUENCE [LARGE SCALE GENOMIC DNA]</scope>
    <source>
        <strain evidence="6 7">CBS 121175</strain>
    </source>
</reference>